<dbReference type="AlphaFoldDB" id="A0A1B6GFG5"/>
<evidence type="ECO:0000313" key="2">
    <source>
        <dbReference type="EMBL" id="JAS61146.1"/>
    </source>
</evidence>
<dbReference type="EMBL" id="GECZ01008623">
    <property type="protein sequence ID" value="JAS61146.1"/>
    <property type="molecule type" value="Transcribed_RNA"/>
</dbReference>
<feature type="compositionally biased region" description="Low complexity" evidence="1">
    <location>
        <begin position="174"/>
        <end position="187"/>
    </location>
</feature>
<feature type="region of interest" description="Disordered" evidence="1">
    <location>
        <begin position="171"/>
        <end position="234"/>
    </location>
</feature>
<organism evidence="2">
    <name type="scientific">Cuerna arida</name>
    <dbReference type="NCBI Taxonomy" id="1464854"/>
    <lineage>
        <taxon>Eukaryota</taxon>
        <taxon>Metazoa</taxon>
        <taxon>Ecdysozoa</taxon>
        <taxon>Arthropoda</taxon>
        <taxon>Hexapoda</taxon>
        <taxon>Insecta</taxon>
        <taxon>Pterygota</taxon>
        <taxon>Neoptera</taxon>
        <taxon>Paraneoptera</taxon>
        <taxon>Hemiptera</taxon>
        <taxon>Auchenorrhyncha</taxon>
        <taxon>Membracoidea</taxon>
        <taxon>Cicadellidae</taxon>
        <taxon>Cicadellinae</taxon>
        <taxon>Proconiini</taxon>
        <taxon>Cuerna</taxon>
    </lineage>
</organism>
<reference evidence="2" key="1">
    <citation type="submission" date="2015-11" db="EMBL/GenBank/DDBJ databases">
        <title>De novo transcriptome assembly of four potential Pierce s Disease insect vectors from Arizona vineyards.</title>
        <authorList>
            <person name="Tassone E.E."/>
        </authorList>
    </citation>
    <scope>NUCLEOTIDE SEQUENCE</scope>
</reference>
<protein>
    <submittedName>
        <fullName evidence="2">Uncharacterized protein</fullName>
    </submittedName>
</protein>
<sequence length="234" mass="26228">MDEPNSEDFIDDVMTSLNQDNSIRTERVVLNNAHLENSTREIPDEIDCTSPALVENFLMIDEAEIVFQDGLTIDDVLMSINDAPNVDNFDATKISYTDKGNIDTTLVYNTDEDSSSGTIIDTTNTVNDMNPIIIEGTDEEDSDDPDFVLSSDDDLMDVSNETRPMNVTREIDIPSENNPNMNNSLNETANNSQSNLCAVEALDEEGNTGKRKRQKRPKESDWDVNRHKLLRMTG</sequence>
<feature type="non-terminal residue" evidence="2">
    <location>
        <position position="234"/>
    </location>
</feature>
<accession>A0A1B6GFG5</accession>
<name>A0A1B6GFG5_9HEMI</name>
<feature type="compositionally biased region" description="Basic and acidic residues" evidence="1">
    <location>
        <begin position="217"/>
        <end position="226"/>
    </location>
</feature>
<gene>
    <name evidence="2" type="ORF">g.49189</name>
</gene>
<proteinExistence type="predicted"/>
<evidence type="ECO:0000256" key="1">
    <source>
        <dbReference type="SAM" id="MobiDB-lite"/>
    </source>
</evidence>